<sequence>MGPRLPEPYACSFLLPSMPFPRLSLFPDSAVAAFRYSGPTPVVLVMFALSLLQVEGIARGLRFAYPRFRRRWDSGWWKPVVGYSYPLPETLGQDTEIHVVLARLRILAMDLDRKDDAVDKEITLEYKTIRADISELIYGILPNVRQVSMQKAKDQMVSDLSYLVSLETEFLQRFWARPRHASATVRIWAEADRAKRPILGAPVVAEIHAFDSVSAFLGVQAPRGE</sequence>
<protein>
    <submittedName>
        <fullName evidence="1">Uncharacterized protein</fullName>
    </submittedName>
</protein>
<dbReference type="Proteomes" id="UP000799324">
    <property type="component" value="Unassembled WGS sequence"/>
</dbReference>
<organism evidence="1 2">
    <name type="scientific">Lophiostoma macrostomum CBS 122681</name>
    <dbReference type="NCBI Taxonomy" id="1314788"/>
    <lineage>
        <taxon>Eukaryota</taxon>
        <taxon>Fungi</taxon>
        <taxon>Dikarya</taxon>
        <taxon>Ascomycota</taxon>
        <taxon>Pezizomycotina</taxon>
        <taxon>Dothideomycetes</taxon>
        <taxon>Pleosporomycetidae</taxon>
        <taxon>Pleosporales</taxon>
        <taxon>Lophiostomataceae</taxon>
        <taxon>Lophiostoma</taxon>
    </lineage>
</organism>
<dbReference type="AlphaFoldDB" id="A0A6A6SKR7"/>
<evidence type="ECO:0000313" key="1">
    <source>
        <dbReference type="EMBL" id="KAF2647213.1"/>
    </source>
</evidence>
<name>A0A6A6SKR7_9PLEO</name>
<dbReference type="EMBL" id="MU004658">
    <property type="protein sequence ID" value="KAF2647213.1"/>
    <property type="molecule type" value="Genomic_DNA"/>
</dbReference>
<proteinExistence type="predicted"/>
<evidence type="ECO:0000313" key="2">
    <source>
        <dbReference type="Proteomes" id="UP000799324"/>
    </source>
</evidence>
<gene>
    <name evidence="1" type="ORF">K491DRAFT_685712</name>
</gene>
<reference evidence="1" key="1">
    <citation type="journal article" date="2020" name="Stud. Mycol.">
        <title>101 Dothideomycetes genomes: a test case for predicting lifestyles and emergence of pathogens.</title>
        <authorList>
            <person name="Haridas S."/>
            <person name="Albert R."/>
            <person name="Binder M."/>
            <person name="Bloem J."/>
            <person name="Labutti K."/>
            <person name="Salamov A."/>
            <person name="Andreopoulos B."/>
            <person name="Baker S."/>
            <person name="Barry K."/>
            <person name="Bills G."/>
            <person name="Bluhm B."/>
            <person name="Cannon C."/>
            <person name="Castanera R."/>
            <person name="Culley D."/>
            <person name="Daum C."/>
            <person name="Ezra D."/>
            <person name="Gonzalez J."/>
            <person name="Henrissat B."/>
            <person name="Kuo A."/>
            <person name="Liang C."/>
            <person name="Lipzen A."/>
            <person name="Lutzoni F."/>
            <person name="Magnuson J."/>
            <person name="Mondo S."/>
            <person name="Nolan M."/>
            <person name="Ohm R."/>
            <person name="Pangilinan J."/>
            <person name="Park H.-J."/>
            <person name="Ramirez L."/>
            <person name="Alfaro M."/>
            <person name="Sun H."/>
            <person name="Tritt A."/>
            <person name="Yoshinaga Y."/>
            <person name="Zwiers L.-H."/>
            <person name="Turgeon B."/>
            <person name="Goodwin S."/>
            <person name="Spatafora J."/>
            <person name="Crous P."/>
            <person name="Grigoriev I."/>
        </authorList>
    </citation>
    <scope>NUCLEOTIDE SEQUENCE</scope>
    <source>
        <strain evidence="1">CBS 122681</strain>
    </source>
</reference>
<keyword evidence="2" id="KW-1185">Reference proteome</keyword>
<accession>A0A6A6SKR7</accession>